<dbReference type="KEGG" id="ndp:E2C04_01790"/>
<dbReference type="AlphaFoldDB" id="A0A4P7U8C9"/>
<feature type="region of interest" description="Disordered" evidence="1">
    <location>
        <begin position="64"/>
        <end position="87"/>
    </location>
</feature>
<reference evidence="2 3" key="1">
    <citation type="journal article" date="2008" name="Int. J. Syst. Evol. Microbiol.">
        <title>Nocardioides daphniae sp. nov., isolated from Daphnia cucullata (Crustacea: Cladocera).</title>
        <authorList>
            <person name="Toth E.M."/>
            <person name="Keki Z."/>
            <person name="Homonnay Z.G."/>
            <person name="Borsodi A.K."/>
            <person name="Marialigeti K."/>
            <person name="Schumann P."/>
        </authorList>
    </citation>
    <scope>NUCLEOTIDE SEQUENCE [LARGE SCALE GENOMIC DNA]</scope>
    <source>
        <strain evidence="2 3">JCM 16608</strain>
    </source>
</reference>
<dbReference type="OrthoDB" id="98601at85015"/>
<gene>
    <name evidence="2" type="ORF">E2C04_01790</name>
</gene>
<dbReference type="RefSeq" id="WP_135831305.1">
    <property type="nucleotide sequence ID" value="NZ_BMCK01000001.1"/>
</dbReference>
<evidence type="ECO:0000313" key="3">
    <source>
        <dbReference type="Proteomes" id="UP000297025"/>
    </source>
</evidence>
<sequence length="87" mass="9354">MSGAPNHFSTSLRAEPTSTWQKARLSSSASSFAHPIDPHARAAAVYTMWFSSLFAARERQRGVDLPTDEGTGVTGMATLDRLTSGEL</sequence>
<evidence type="ECO:0000256" key="1">
    <source>
        <dbReference type="SAM" id="MobiDB-lite"/>
    </source>
</evidence>
<feature type="region of interest" description="Disordered" evidence="1">
    <location>
        <begin position="1"/>
        <end position="20"/>
    </location>
</feature>
<accession>A0A4P7U8C9</accession>
<evidence type="ECO:0000313" key="2">
    <source>
        <dbReference type="EMBL" id="QCC76256.1"/>
    </source>
</evidence>
<dbReference type="Proteomes" id="UP000297025">
    <property type="component" value="Chromosome"/>
</dbReference>
<organism evidence="2 3">
    <name type="scientific">Nocardioides daphniae</name>
    <dbReference type="NCBI Taxonomy" id="402297"/>
    <lineage>
        <taxon>Bacteria</taxon>
        <taxon>Bacillati</taxon>
        <taxon>Actinomycetota</taxon>
        <taxon>Actinomycetes</taxon>
        <taxon>Propionibacteriales</taxon>
        <taxon>Nocardioidaceae</taxon>
        <taxon>Nocardioides</taxon>
    </lineage>
</organism>
<protein>
    <submittedName>
        <fullName evidence="2">Uncharacterized protein</fullName>
    </submittedName>
</protein>
<name>A0A4P7U8C9_9ACTN</name>
<feature type="compositionally biased region" description="Polar residues" evidence="1">
    <location>
        <begin position="7"/>
        <end position="20"/>
    </location>
</feature>
<dbReference type="EMBL" id="CP038462">
    <property type="protein sequence ID" value="QCC76256.1"/>
    <property type="molecule type" value="Genomic_DNA"/>
</dbReference>
<proteinExistence type="predicted"/>